<dbReference type="InterPro" id="IPR002028">
    <property type="entry name" value="Trp_synthase_suA"/>
</dbReference>
<reference evidence="12 13" key="1">
    <citation type="submission" date="2018-06" db="EMBL/GenBank/DDBJ databases">
        <title>Complete Genome Sequence of Desulfobacter hydrogenophilus (DSM3380).</title>
        <authorList>
            <person name="Marietou A."/>
            <person name="Schreiber L."/>
            <person name="Marshall I."/>
            <person name="Jorgensen B."/>
        </authorList>
    </citation>
    <scope>NUCLEOTIDE SEQUENCE [LARGE SCALE GENOMIC DNA]</scope>
    <source>
        <strain evidence="12 13">DSM 3380</strain>
    </source>
</reference>
<evidence type="ECO:0000313" key="12">
    <source>
        <dbReference type="EMBL" id="RAM01235.1"/>
    </source>
</evidence>
<dbReference type="RefSeq" id="WP_111958102.1">
    <property type="nucleotide sequence ID" value="NZ_CP036313.1"/>
</dbReference>
<dbReference type="InterPro" id="IPR013785">
    <property type="entry name" value="Aldolase_TIM"/>
</dbReference>
<dbReference type="Gene3D" id="3.20.20.70">
    <property type="entry name" value="Aldolase class I"/>
    <property type="match status" value="1"/>
</dbReference>
<dbReference type="OrthoDB" id="9804578at2"/>
<evidence type="ECO:0000256" key="7">
    <source>
        <dbReference type="ARBA" id="ARBA00023239"/>
    </source>
</evidence>
<organism evidence="12 13">
    <name type="scientific">Desulfobacter hydrogenophilus</name>
    <dbReference type="NCBI Taxonomy" id="2291"/>
    <lineage>
        <taxon>Bacteria</taxon>
        <taxon>Pseudomonadati</taxon>
        <taxon>Thermodesulfobacteriota</taxon>
        <taxon>Desulfobacteria</taxon>
        <taxon>Desulfobacterales</taxon>
        <taxon>Desulfobacteraceae</taxon>
        <taxon>Desulfobacter</taxon>
    </lineage>
</organism>
<keyword evidence="14" id="KW-1185">Reference proteome</keyword>
<dbReference type="EC" id="4.2.1.20" evidence="9"/>
<reference evidence="11 14" key="2">
    <citation type="submission" date="2019-02" db="EMBL/GenBank/DDBJ databases">
        <title>Complete genome sequence of Desulfobacter hydrogenophilus AcRS1.</title>
        <authorList>
            <person name="Marietou A."/>
            <person name="Lund M.B."/>
            <person name="Marshall I.P.G."/>
            <person name="Schreiber L."/>
            <person name="Jorgensen B."/>
        </authorList>
    </citation>
    <scope>NUCLEOTIDE SEQUENCE [LARGE SCALE GENOMIC DNA]</scope>
    <source>
        <strain evidence="11 14">AcRS1</strain>
    </source>
</reference>
<keyword evidence="6 9" id="KW-0057">Aromatic amino acid biosynthesis</keyword>
<feature type="active site" description="Proton acceptor" evidence="9">
    <location>
        <position position="59"/>
    </location>
</feature>
<dbReference type="Proteomes" id="UP000248798">
    <property type="component" value="Unassembled WGS sequence"/>
</dbReference>
<dbReference type="PANTHER" id="PTHR43406">
    <property type="entry name" value="TRYPTOPHAN SYNTHASE, ALPHA CHAIN"/>
    <property type="match status" value="1"/>
</dbReference>
<dbReference type="EMBL" id="QLNI01000030">
    <property type="protein sequence ID" value="RAM01235.1"/>
    <property type="molecule type" value="Genomic_DNA"/>
</dbReference>
<dbReference type="InterPro" id="IPR011060">
    <property type="entry name" value="RibuloseP-bd_barrel"/>
</dbReference>
<protein>
    <recommendedName>
        <fullName evidence="9">Tryptophan synthase alpha chain</fullName>
        <ecNumber evidence="9">4.2.1.20</ecNumber>
    </recommendedName>
</protein>
<dbReference type="GO" id="GO:0004834">
    <property type="term" value="F:tryptophan synthase activity"/>
    <property type="evidence" value="ECO:0007669"/>
    <property type="project" value="UniProtKB-UniRule"/>
</dbReference>
<dbReference type="FunFam" id="3.20.20.70:FF:000037">
    <property type="entry name" value="Tryptophan synthase alpha chain"/>
    <property type="match status" value="1"/>
</dbReference>
<evidence type="ECO:0000256" key="1">
    <source>
        <dbReference type="ARBA" id="ARBA00003365"/>
    </source>
</evidence>
<dbReference type="SUPFAM" id="SSF51366">
    <property type="entry name" value="Ribulose-phoshate binding barrel"/>
    <property type="match status" value="1"/>
</dbReference>
<keyword evidence="4 9" id="KW-0028">Amino-acid biosynthesis</keyword>
<gene>
    <name evidence="9" type="primary">trpA</name>
    <name evidence="12" type="ORF">DO021_14975</name>
    <name evidence="11" type="ORF">EYB58_04550</name>
</gene>
<evidence type="ECO:0000256" key="4">
    <source>
        <dbReference type="ARBA" id="ARBA00022605"/>
    </source>
</evidence>
<evidence type="ECO:0000256" key="10">
    <source>
        <dbReference type="RuleBase" id="RU003662"/>
    </source>
</evidence>
<comment type="similarity">
    <text evidence="9 10">Belongs to the TrpA family.</text>
</comment>
<evidence type="ECO:0000256" key="5">
    <source>
        <dbReference type="ARBA" id="ARBA00022822"/>
    </source>
</evidence>
<dbReference type="Pfam" id="PF00290">
    <property type="entry name" value="Trp_syntA"/>
    <property type="match status" value="1"/>
</dbReference>
<dbReference type="HAMAP" id="MF_00131">
    <property type="entry name" value="Trp_synth_alpha"/>
    <property type="match status" value="1"/>
</dbReference>
<evidence type="ECO:0000256" key="6">
    <source>
        <dbReference type="ARBA" id="ARBA00023141"/>
    </source>
</evidence>
<dbReference type="CDD" id="cd04724">
    <property type="entry name" value="Tryptophan_synthase_alpha"/>
    <property type="match status" value="1"/>
</dbReference>
<feature type="active site" description="Proton acceptor" evidence="9">
    <location>
        <position position="70"/>
    </location>
</feature>
<dbReference type="UniPathway" id="UPA00035">
    <property type="reaction ID" value="UER00044"/>
</dbReference>
<proteinExistence type="inferred from homology"/>
<evidence type="ECO:0000256" key="3">
    <source>
        <dbReference type="ARBA" id="ARBA00011270"/>
    </source>
</evidence>
<evidence type="ECO:0000256" key="8">
    <source>
        <dbReference type="ARBA" id="ARBA00049047"/>
    </source>
</evidence>
<dbReference type="Proteomes" id="UP000293902">
    <property type="component" value="Chromosome"/>
</dbReference>
<comment type="pathway">
    <text evidence="2 9">Amino-acid biosynthesis; L-tryptophan biosynthesis; L-tryptophan from chorismate: step 5/5.</text>
</comment>
<keyword evidence="5 9" id="KW-0822">Tryptophan biosynthesis</keyword>
<dbReference type="PROSITE" id="PS00167">
    <property type="entry name" value="TRP_SYNTHASE_ALPHA"/>
    <property type="match status" value="1"/>
</dbReference>
<evidence type="ECO:0000313" key="14">
    <source>
        <dbReference type="Proteomes" id="UP000293902"/>
    </source>
</evidence>
<keyword evidence="7 9" id="KW-0456">Lyase</keyword>
<evidence type="ECO:0000256" key="9">
    <source>
        <dbReference type="HAMAP-Rule" id="MF_00131"/>
    </source>
</evidence>
<dbReference type="PANTHER" id="PTHR43406:SF1">
    <property type="entry name" value="TRYPTOPHAN SYNTHASE ALPHA CHAIN, CHLOROPLASTIC"/>
    <property type="match status" value="1"/>
</dbReference>
<evidence type="ECO:0000256" key="2">
    <source>
        <dbReference type="ARBA" id="ARBA00004733"/>
    </source>
</evidence>
<comment type="function">
    <text evidence="1 9">The alpha subunit is responsible for the aldol cleavage of indoleglycerol phosphate to indole and glyceraldehyde 3-phosphate.</text>
</comment>
<dbReference type="EMBL" id="CP036313">
    <property type="protein sequence ID" value="QBH12255.1"/>
    <property type="molecule type" value="Genomic_DNA"/>
</dbReference>
<dbReference type="GO" id="GO:0005829">
    <property type="term" value="C:cytosol"/>
    <property type="evidence" value="ECO:0007669"/>
    <property type="project" value="TreeGrafter"/>
</dbReference>
<accession>A0A328FDX0</accession>
<sequence length="266" mass="29368">MTDAKNQAPAPAFLETYIREQRKKKDILLMTHIVMGYPSFEASFEIVRQMVDAGVDLMELQIPFSEPMADGPVILKANQAALDSGATVEKCFEFAKKVSDSFGIPFLFMTYGNILYKYGMDTFAARMSEIGVKGAIVPDLPPEEADDYLSAMKKQDLSAVYIFSPETSDQRMKMIDTHATGFIYCLARKGVTGKETQFSSDMGRYLARCRTATRLPTAVGFGVKEKADIDFLVGKADIAVVGSQTIREVEQKGVDATGPFIRSLTE</sequence>
<dbReference type="NCBIfam" id="TIGR00262">
    <property type="entry name" value="trpA"/>
    <property type="match status" value="1"/>
</dbReference>
<comment type="subunit">
    <text evidence="3 9">Tetramer of two alpha and two beta chains.</text>
</comment>
<dbReference type="InterPro" id="IPR018204">
    <property type="entry name" value="Trp_synthase_alpha_AS"/>
</dbReference>
<comment type="catalytic activity">
    <reaction evidence="8 9">
        <text>(1S,2R)-1-C-(indol-3-yl)glycerol 3-phosphate + L-serine = D-glyceraldehyde 3-phosphate + L-tryptophan + H2O</text>
        <dbReference type="Rhea" id="RHEA:10532"/>
        <dbReference type="ChEBI" id="CHEBI:15377"/>
        <dbReference type="ChEBI" id="CHEBI:33384"/>
        <dbReference type="ChEBI" id="CHEBI:57912"/>
        <dbReference type="ChEBI" id="CHEBI:58866"/>
        <dbReference type="ChEBI" id="CHEBI:59776"/>
        <dbReference type="EC" id="4.2.1.20"/>
    </reaction>
</comment>
<name>A0A328FDX0_9BACT</name>
<evidence type="ECO:0000313" key="13">
    <source>
        <dbReference type="Proteomes" id="UP000248798"/>
    </source>
</evidence>
<dbReference type="AlphaFoldDB" id="A0A328FDX0"/>
<evidence type="ECO:0000313" key="11">
    <source>
        <dbReference type="EMBL" id="QBH12255.1"/>
    </source>
</evidence>